<feature type="transmembrane region" description="Helical" evidence="1">
    <location>
        <begin position="353"/>
        <end position="373"/>
    </location>
</feature>
<proteinExistence type="predicted"/>
<feature type="transmembrane region" description="Helical" evidence="1">
    <location>
        <begin position="129"/>
        <end position="152"/>
    </location>
</feature>
<feature type="transmembrane region" description="Helical" evidence="1">
    <location>
        <begin position="288"/>
        <end position="305"/>
    </location>
</feature>
<dbReference type="Pfam" id="PF07690">
    <property type="entry name" value="MFS_1"/>
    <property type="match status" value="1"/>
</dbReference>
<gene>
    <name evidence="3" type="ORF">ATY89_05105</name>
    <name evidence="4" type="ORF">ATZ20_08130</name>
</gene>
<feature type="transmembrane region" description="Helical" evidence="1">
    <location>
        <begin position="236"/>
        <end position="258"/>
    </location>
</feature>
<feature type="transmembrane region" description="Helical" evidence="1">
    <location>
        <begin position="41"/>
        <end position="62"/>
    </location>
</feature>
<dbReference type="Proteomes" id="UP000065473">
    <property type="component" value="Chromosome"/>
</dbReference>
<feature type="transmembrane region" description="Helical" evidence="1">
    <location>
        <begin position="202"/>
        <end position="224"/>
    </location>
</feature>
<dbReference type="Proteomes" id="UP000060043">
    <property type="component" value="Chromosome"/>
</dbReference>
<dbReference type="EMBL" id="CP013694">
    <property type="protein sequence ID" value="ALU29382.1"/>
    <property type="molecule type" value="Genomic_DNA"/>
</dbReference>
<dbReference type="AlphaFoldDB" id="A0A0U3HAV7"/>
<dbReference type="PANTHER" id="PTHR23527:SF1">
    <property type="entry name" value="BLL3282 PROTEIN"/>
    <property type="match status" value="1"/>
</dbReference>
<dbReference type="OrthoDB" id="29061at2157"/>
<organism evidence="4 5">
    <name type="scientific">Sulfolobus acidocaldarius</name>
    <dbReference type="NCBI Taxonomy" id="2285"/>
    <lineage>
        <taxon>Archaea</taxon>
        <taxon>Thermoproteota</taxon>
        <taxon>Thermoprotei</taxon>
        <taxon>Sulfolobales</taxon>
        <taxon>Sulfolobaceae</taxon>
        <taxon>Sulfolobus</taxon>
    </lineage>
</organism>
<evidence type="ECO:0000313" key="5">
    <source>
        <dbReference type="Proteomes" id="UP000060043"/>
    </source>
</evidence>
<dbReference type="Gene3D" id="1.20.1250.20">
    <property type="entry name" value="MFS general substrate transporter like domains"/>
    <property type="match status" value="2"/>
</dbReference>
<dbReference type="PaxDb" id="1435377-SUSAZ_01190"/>
<keyword evidence="1" id="KW-0472">Membrane</keyword>
<accession>A0A0U3HAV7</accession>
<evidence type="ECO:0000313" key="4">
    <source>
        <dbReference type="EMBL" id="ALU32111.1"/>
    </source>
</evidence>
<dbReference type="RefSeq" id="WP_015385389.1">
    <property type="nucleotide sequence ID" value="NZ_BHWZ01000001.1"/>
</dbReference>
<dbReference type="EMBL" id="CP013695">
    <property type="protein sequence ID" value="ALU32111.1"/>
    <property type="molecule type" value="Genomic_DNA"/>
</dbReference>
<dbReference type="SUPFAM" id="SSF103473">
    <property type="entry name" value="MFS general substrate transporter"/>
    <property type="match status" value="1"/>
</dbReference>
<sequence length="374" mass="41368">MNKWVIVFITSSSFFLGYFARVAWSIVSVYSTLKPNEFENGLIFSLFFIAYVIVQIPSGLLSDIFKPNLIALLSLIGLFVSSLLSGIAQTILMLYISSFMMGFCAGWIYPVTIKILTATFSKNELNKAISYYSLAWPLSIVISGLALPAMTIDLGWRAPYYMIALISLVLGLSYLKLGNVKKDLDNKNNNKLSFSVIKDRRVLVVSVAGFLFFLSYWTIALYAYKYFLYTGLNDYFAGLAYSLLALTGIPSTIMAGFIIQRFGPIKSLSLFEGVYGILTIILPISLNYIYILIIAAVMGFVRFVITPANSSAVAMIGGNKAGSVSGISNFFWQTSGIISPILASFILVDFSYLALWIFCGLVILVSAIMYYVLL</sequence>
<feature type="transmembrane region" description="Helical" evidence="1">
    <location>
        <begin position="326"/>
        <end position="347"/>
    </location>
</feature>
<keyword evidence="1" id="KW-1133">Transmembrane helix</keyword>
<dbReference type="GeneID" id="14550764"/>
<dbReference type="InterPro" id="IPR052952">
    <property type="entry name" value="MFS-Transporter"/>
</dbReference>
<dbReference type="InterPro" id="IPR036259">
    <property type="entry name" value="MFS_trans_sf"/>
</dbReference>
<dbReference type="PANTHER" id="PTHR23527">
    <property type="entry name" value="BLL3282 PROTEIN"/>
    <property type="match status" value="1"/>
</dbReference>
<feature type="transmembrane region" description="Helical" evidence="1">
    <location>
        <begin position="158"/>
        <end position="177"/>
    </location>
</feature>
<evidence type="ECO:0000259" key="2">
    <source>
        <dbReference type="PROSITE" id="PS50850"/>
    </source>
</evidence>
<dbReference type="InterPro" id="IPR011701">
    <property type="entry name" value="MFS"/>
</dbReference>
<name>A0A0U3HAV7_9CREN</name>
<feature type="transmembrane region" description="Helical" evidence="1">
    <location>
        <begin position="94"/>
        <end position="117"/>
    </location>
</feature>
<evidence type="ECO:0000313" key="6">
    <source>
        <dbReference type="Proteomes" id="UP000065473"/>
    </source>
</evidence>
<feature type="transmembrane region" description="Helical" evidence="1">
    <location>
        <begin position="265"/>
        <end position="282"/>
    </location>
</feature>
<feature type="domain" description="Major facilitator superfamily (MFS) profile" evidence="2">
    <location>
        <begin position="1"/>
        <end position="374"/>
    </location>
</feature>
<dbReference type="InterPro" id="IPR020846">
    <property type="entry name" value="MFS_dom"/>
</dbReference>
<protein>
    <submittedName>
        <fullName evidence="4">ABC transporter permease</fullName>
    </submittedName>
</protein>
<dbReference type="STRING" id="1435377.SUSAZ_01190"/>
<feature type="transmembrane region" description="Helical" evidence="1">
    <location>
        <begin position="69"/>
        <end position="88"/>
    </location>
</feature>
<dbReference type="GO" id="GO:0022857">
    <property type="term" value="F:transmembrane transporter activity"/>
    <property type="evidence" value="ECO:0007669"/>
    <property type="project" value="InterPro"/>
</dbReference>
<evidence type="ECO:0000313" key="3">
    <source>
        <dbReference type="EMBL" id="ALU29382.1"/>
    </source>
</evidence>
<evidence type="ECO:0000256" key="1">
    <source>
        <dbReference type="SAM" id="Phobius"/>
    </source>
</evidence>
<reference evidence="5 6" key="1">
    <citation type="submission" date="2015-12" db="EMBL/GenBank/DDBJ databases">
        <title>A stable core within a dynamic pangenome in Sulfolobus acidocaldarius.</title>
        <authorList>
            <person name="Anderson R."/>
            <person name="Kouris A."/>
            <person name="Seward C."/>
            <person name="Campbell K."/>
            <person name="Whitaker R."/>
        </authorList>
    </citation>
    <scope>NUCLEOTIDE SEQUENCE [LARGE SCALE GENOMIC DNA]</scope>
    <source>
        <strain evidence="3 6">GG12-C01-09</strain>
        <strain evidence="4 5">NG05B_CO5_07</strain>
    </source>
</reference>
<keyword evidence="1" id="KW-0812">Transmembrane</keyword>
<dbReference type="PROSITE" id="PS50850">
    <property type="entry name" value="MFS"/>
    <property type="match status" value="1"/>
</dbReference>